<dbReference type="KEGG" id="vab:WPS_08380"/>
<feature type="domain" description="Phospholipase/carboxylesterase/thioesterase" evidence="3">
    <location>
        <begin position="17"/>
        <end position="202"/>
    </location>
</feature>
<dbReference type="SUPFAM" id="SSF53474">
    <property type="entry name" value="alpha/beta-Hydrolases"/>
    <property type="match status" value="1"/>
</dbReference>
<keyword evidence="5" id="KW-1185">Reference proteome</keyword>
<dbReference type="GO" id="GO:0016787">
    <property type="term" value="F:hydrolase activity"/>
    <property type="evidence" value="ECO:0007669"/>
    <property type="project" value="UniProtKB-KW"/>
</dbReference>
<dbReference type="AlphaFoldDB" id="A0AAN2C9F5"/>
<reference evidence="4 5" key="1">
    <citation type="journal article" date="2022" name="ISME Commun">
        <title>Vulcanimicrobium alpinus gen. nov. sp. nov., the first cultivated representative of the candidate phylum 'Eremiobacterota', is a metabolically versatile aerobic anoxygenic phototroph.</title>
        <authorList>
            <person name="Yabe S."/>
            <person name="Muto K."/>
            <person name="Abe K."/>
            <person name="Yokota A."/>
            <person name="Staudigel H."/>
            <person name="Tebo B.M."/>
        </authorList>
    </citation>
    <scope>NUCLEOTIDE SEQUENCE [LARGE SCALE GENOMIC DNA]</scope>
    <source>
        <strain evidence="4 5">WC8-2</strain>
    </source>
</reference>
<proteinExistence type="inferred from homology"/>
<evidence type="ECO:0000313" key="4">
    <source>
        <dbReference type="EMBL" id="BDE05562.1"/>
    </source>
</evidence>
<dbReference type="Proteomes" id="UP001317532">
    <property type="component" value="Chromosome"/>
</dbReference>
<organism evidence="4 5">
    <name type="scientific">Vulcanimicrobium alpinum</name>
    <dbReference type="NCBI Taxonomy" id="3016050"/>
    <lineage>
        <taxon>Bacteria</taxon>
        <taxon>Bacillati</taxon>
        <taxon>Vulcanimicrobiota</taxon>
        <taxon>Vulcanimicrobiia</taxon>
        <taxon>Vulcanimicrobiales</taxon>
        <taxon>Vulcanimicrobiaceae</taxon>
        <taxon>Vulcanimicrobium</taxon>
    </lineage>
</organism>
<evidence type="ECO:0000259" key="3">
    <source>
        <dbReference type="Pfam" id="PF02230"/>
    </source>
</evidence>
<evidence type="ECO:0000313" key="5">
    <source>
        <dbReference type="Proteomes" id="UP001317532"/>
    </source>
</evidence>
<gene>
    <name evidence="4" type="ORF">WPS_08380</name>
</gene>
<comment type="similarity">
    <text evidence="1">Belongs to the AB hydrolase superfamily. AB hydrolase 2 family.</text>
</comment>
<dbReference type="PANTHER" id="PTHR10655">
    <property type="entry name" value="LYSOPHOSPHOLIPASE-RELATED"/>
    <property type="match status" value="1"/>
</dbReference>
<dbReference type="Gene3D" id="3.40.50.1820">
    <property type="entry name" value="alpha/beta hydrolase"/>
    <property type="match status" value="1"/>
</dbReference>
<dbReference type="RefSeq" id="WP_317996593.1">
    <property type="nucleotide sequence ID" value="NZ_AP025523.1"/>
</dbReference>
<sequence>MNVPEPVARWRCGSCENRRGALIVLLHGRGADEDDLFPLADLLPREATVASLRAPHDADGFGYTWYRPRGVAQPEPASLSASLAYVDAFLRERAGDAEEIWLAGFSAGAVMAGALALHEPARFAGAALLHGPLAFDAPAPPAPGRLDVLELFFGYGVFDDVIPAAAIARTRAYLRDESGARLEEHAYRTGHDLPADEQRDLAAWFSARFAASLNPA</sequence>
<dbReference type="Pfam" id="PF02230">
    <property type="entry name" value="Abhydrolase_2"/>
    <property type="match status" value="1"/>
</dbReference>
<dbReference type="InterPro" id="IPR050565">
    <property type="entry name" value="LYPA1-2/EST-like"/>
</dbReference>
<evidence type="ECO:0000256" key="2">
    <source>
        <dbReference type="ARBA" id="ARBA00022801"/>
    </source>
</evidence>
<dbReference type="InterPro" id="IPR003140">
    <property type="entry name" value="PLipase/COase/thioEstase"/>
</dbReference>
<protein>
    <recommendedName>
        <fullName evidence="3">Phospholipase/carboxylesterase/thioesterase domain-containing protein</fullName>
    </recommendedName>
</protein>
<evidence type="ECO:0000256" key="1">
    <source>
        <dbReference type="ARBA" id="ARBA00006499"/>
    </source>
</evidence>
<dbReference type="EMBL" id="AP025523">
    <property type="protein sequence ID" value="BDE05562.1"/>
    <property type="molecule type" value="Genomic_DNA"/>
</dbReference>
<keyword evidence="2" id="KW-0378">Hydrolase</keyword>
<name>A0AAN2C9F5_UNVUL</name>
<dbReference type="InterPro" id="IPR029058">
    <property type="entry name" value="AB_hydrolase_fold"/>
</dbReference>
<dbReference type="PANTHER" id="PTHR10655:SF17">
    <property type="entry name" value="LYSOPHOSPHOLIPASE-LIKE PROTEIN 1"/>
    <property type="match status" value="1"/>
</dbReference>
<accession>A0AAN2C9F5</accession>